<name>A0ABV8MNY9_9NEIS</name>
<dbReference type="EMBL" id="JBHSBU010000001">
    <property type="protein sequence ID" value="MFC4158970.1"/>
    <property type="molecule type" value="Genomic_DNA"/>
</dbReference>
<dbReference type="SUPFAM" id="SSF55961">
    <property type="entry name" value="Bet v1-like"/>
    <property type="match status" value="1"/>
</dbReference>
<keyword evidence="2" id="KW-1185">Reference proteome</keyword>
<dbReference type="Gene3D" id="3.30.530.20">
    <property type="match status" value="1"/>
</dbReference>
<evidence type="ECO:0000313" key="2">
    <source>
        <dbReference type="Proteomes" id="UP001595791"/>
    </source>
</evidence>
<dbReference type="RefSeq" id="WP_378162215.1">
    <property type="nucleotide sequence ID" value="NZ_JBHSBU010000001.1"/>
</dbReference>
<comment type="caution">
    <text evidence="1">The sequence shown here is derived from an EMBL/GenBank/DDBJ whole genome shotgun (WGS) entry which is preliminary data.</text>
</comment>
<dbReference type="Pfam" id="PF08982">
    <property type="entry name" value="AtaL"/>
    <property type="match status" value="1"/>
</dbReference>
<dbReference type="InterPro" id="IPR023393">
    <property type="entry name" value="START-like_dom_sf"/>
</dbReference>
<organism evidence="1 2">
    <name type="scientific">Chitinimonas lacunae</name>
    <dbReference type="NCBI Taxonomy" id="1963018"/>
    <lineage>
        <taxon>Bacteria</taxon>
        <taxon>Pseudomonadati</taxon>
        <taxon>Pseudomonadota</taxon>
        <taxon>Betaproteobacteria</taxon>
        <taxon>Neisseriales</taxon>
        <taxon>Chitinibacteraceae</taxon>
        <taxon>Chitinimonas</taxon>
    </lineage>
</organism>
<dbReference type="CDD" id="cd08863">
    <property type="entry name" value="SRPBCC_DUF1857"/>
    <property type="match status" value="1"/>
</dbReference>
<evidence type="ECO:0000313" key="1">
    <source>
        <dbReference type="EMBL" id="MFC4158970.1"/>
    </source>
</evidence>
<dbReference type="InterPro" id="IPR015075">
    <property type="entry name" value="AtaL"/>
</dbReference>
<gene>
    <name evidence="1" type="ORF">ACFOW7_06320</name>
</gene>
<sequence>MHFEHLIEINDPNNPMLTPLSVAQLWRGLIHRAESPGEFLDNLDDATITLREEGFMERQLRFGSLLVHDRIWFEPQRRVRYETTPSEQHGGGSLTMTIEQPEPGRLFLRFVYHTPLSEQNGGNEETQFIPYIKAAYRDADVHTVRVIREMAERGDLGM</sequence>
<protein>
    <submittedName>
        <fullName evidence="1">SRPBCC family protein</fullName>
    </submittedName>
</protein>
<accession>A0ABV8MNY9</accession>
<proteinExistence type="predicted"/>
<dbReference type="Proteomes" id="UP001595791">
    <property type="component" value="Unassembled WGS sequence"/>
</dbReference>
<reference evidence="2" key="1">
    <citation type="journal article" date="2019" name="Int. J. Syst. Evol. Microbiol.">
        <title>The Global Catalogue of Microorganisms (GCM) 10K type strain sequencing project: providing services to taxonomists for standard genome sequencing and annotation.</title>
        <authorList>
            <consortium name="The Broad Institute Genomics Platform"/>
            <consortium name="The Broad Institute Genome Sequencing Center for Infectious Disease"/>
            <person name="Wu L."/>
            <person name="Ma J."/>
        </authorList>
    </citation>
    <scope>NUCLEOTIDE SEQUENCE [LARGE SCALE GENOMIC DNA]</scope>
    <source>
        <strain evidence="2">LMG 29894</strain>
    </source>
</reference>